<dbReference type="PANTHER" id="PTHR45708:SF49">
    <property type="entry name" value="ENDOCHITINASE"/>
    <property type="match status" value="1"/>
</dbReference>
<dbReference type="InterPro" id="IPR017853">
    <property type="entry name" value="GH"/>
</dbReference>
<proteinExistence type="predicted"/>
<dbReference type="Gene3D" id="3.20.20.80">
    <property type="entry name" value="Glycosidases"/>
    <property type="match status" value="2"/>
</dbReference>
<dbReference type="PANTHER" id="PTHR45708">
    <property type="entry name" value="ENDOCHITINASE"/>
    <property type="match status" value="1"/>
</dbReference>
<feature type="region of interest" description="Disordered" evidence="3">
    <location>
        <begin position="86"/>
        <end position="105"/>
    </location>
</feature>
<sequence length="414" mass="44890">MPSFYSLLSLGIFVYPALSTVHFRQEIHPGHGGPPPERLSEPPPSNQHIDQPSSSLAPPHQDSGRQRPVYDRPPHQAAAVIYPADSPALSSPEHENESHSGHSGSLFTLCQETPLSTIIFGSITAFSSSNGFPIANFSVAGCTSTRSTHDPWAPGLAACQELGNEVRRCQELGKKVVLRIDGNGGRSRGSEGLEEGPTDGTTALPTDVEKDVADDSEQYLESGSALLRFKDAPDARRAALMLWKLFGQGDTHGPVGADSMRPLGDGVSVDGFDLAPFHRTSNTSPSQAYFFATFASTLHDLAHRRKNIKPCQISATPACLPAAFFFFPYKVDELREAVDVVYEPVMRTPTDDDEDEEGKREEGCAGRYRRAVEEEDEASKLWTALSVPQTNEGEDEHSGDASGSEGQDRDELKV</sequence>
<evidence type="ECO:0000256" key="4">
    <source>
        <dbReference type="SAM" id="SignalP"/>
    </source>
</evidence>
<name>A0ABR1M143_9PEZI</name>
<feature type="region of interest" description="Disordered" evidence="3">
    <location>
        <begin position="26"/>
        <end position="71"/>
    </location>
</feature>
<dbReference type="Proteomes" id="UP001360953">
    <property type="component" value="Unassembled WGS sequence"/>
</dbReference>
<dbReference type="EMBL" id="JBBPEH010000003">
    <property type="protein sequence ID" value="KAK7541190.1"/>
    <property type="molecule type" value="Genomic_DNA"/>
</dbReference>
<evidence type="ECO:0000256" key="2">
    <source>
        <dbReference type="ARBA" id="ARBA00023295"/>
    </source>
</evidence>
<dbReference type="InterPro" id="IPR050542">
    <property type="entry name" value="Glycosyl_Hydrlase18_Chitinase"/>
</dbReference>
<feature type="compositionally biased region" description="Polar residues" evidence="3">
    <location>
        <begin position="46"/>
        <end position="56"/>
    </location>
</feature>
<evidence type="ECO:0000256" key="3">
    <source>
        <dbReference type="SAM" id="MobiDB-lite"/>
    </source>
</evidence>
<feature type="compositionally biased region" description="Pro residues" evidence="3">
    <location>
        <begin position="32"/>
        <end position="45"/>
    </location>
</feature>
<protein>
    <submittedName>
        <fullName evidence="5">Uncharacterized protein</fullName>
    </submittedName>
</protein>
<keyword evidence="1" id="KW-0378">Hydrolase</keyword>
<feature type="signal peptide" evidence="4">
    <location>
        <begin position="1"/>
        <end position="19"/>
    </location>
</feature>
<gene>
    <name evidence="5" type="ORF">J3D65DRAFT_270183</name>
</gene>
<evidence type="ECO:0000313" key="6">
    <source>
        <dbReference type="Proteomes" id="UP001360953"/>
    </source>
</evidence>
<evidence type="ECO:0000313" key="5">
    <source>
        <dbReference type="EMBL" id="KAK7541190.1"/>
    </source>
</evidence>
<feature type="compositionally biased region" description="Basic and acidic residues" evidence="3">
    <location>
        <begin position="62"/>
        <end position="71"/>
    </location>
</feature>
<dbReference type="GeneID" id="92027862"/>
<keyword evidence="2" id="KW-0326">Glycosidase</keyword>
<dbReference type="SUPFAM" id="SSF51445">
    <property type="entry name" value="(Trans)glycosidases"/>
    <property type="match status" value="1"/>
</dbReference>
<comment type="caution">
    <text evidence="5">The sequence shown here is derived from an EMBL/GenBank/DDBJ whole genome shotgun (WGS) entry which is preliminary data.</text>
</comment>
<accession>A0ABR1M143</accession>
<dbReference type="RefSeq" id="XP_066658121.1">
    <property type="nucleotide sequence ID" value="XM_066794956.1"/>
</dbReference>
<feature type="region of interest" description="Disordered" evidence="3">
    <location>
        <begin position="346"/>
        <end position="414"/>
    </location>
</feature>
<feature type="region of interest" description="Disordered" evidence="3">
    <location>
        <begin position="180"/>
        <end position="206"/>
    </location>
</feature>
<feature type="chain" id="PRO_5045279697" evidence="4">
    <location>
        <begin position="20"/>
        <end position="414"/>
    </location>
</feature>
<keyword evidence="4" id="KW-0732">Signal</keyword>
<evidence type="ECO:0000256" key="1">
    <source>
        <dbReference type="ARBA" id="ARBA00022801"/>
    </source>
</evidence>
<reference evidence="5 6" key="1">
    <citation type="submission" date="2024-04" db="EMBL/GenBank/DDBJ databases">
        <title>Phyllosticta paracitricarpa is synonymous to the EU quarantine fungus P. citricarpa based on phylogenomic analyses.</title>
        <authorList>
            <consortium name="Lawrence Berkeley National Laboratory"/>
            <person name="Van ingen-buijs V.A."/>
            <person name="Van westerhoven A.C."/>
            <person name="Haridas S."/>
            <person name="Skiadas P."/>
            <person name="Martin F."/>
            <person name="Groenewald J.Z."/>
            <person name="Crous P.W."/>
            <person name="Seidl M.F."/>
        </authorList>
    </citation>
    <scope>NUCLEOTIDE SEQUENCE [LARGE SCALE GENOMIC DNA]</scope>
    <source>
        <strain evidence="5 6">CPC 17464</strain>
    </source>
</reference>
<organism evidence="5 6">
    <name type="scientific">Phyllosticta citribraziliensis</name>
    <dbReference type="NCBI Taxonomy" id="989973"/>
    <lineage>
        <taxon>Eukaryota</taxon>
        <taxon>Fungi</taxon>
        <taxon>Dikarya</taxon>
        <taxon>Ascomycota</taxon>
        <taxon>Pezizomycotina</taxon>
        <taxon>Dothideomycetes</taxon>
        <taxon>Dothideomycetes incertae sedis</taxon>
        <taxon>Botryosphaeriales</taxon>
        <taxon>Phyllostictaceae</taxon>
        <taxon>Phyllosticta</taxon>
    </lineage>
</organism>
<keyword evidence="6" id="KW-1185">Reference proteome</keyword>